<proteinExistence type="predicted"/>
<dbReference type="AlphaFoldDB" id="A0AAE3FWR5"/>
<comment type="caution">
    <text evidence="1">The sequence shown here is derived from an EMBL/GenBank/DDBJ whole genome shotgun (WGS) entry which is preliminary data.</text>
</comment>
<accession>A0AAE3FWR5</accession>
<organism evidence="1 2">
    <name type="scientific">Natronocalculus amylovorans</name>
    <dbReference type="NCBI Taxonomy" id="2917812"/>
    <lineage>
        <taxon>Archaea</taxon>
        <taxon>Methanobacteriati</taxon>
        <taxon>Methanobacteriota</taxon>
        <taxon>Stenosarchaea group</taxon>
        <taxon>Halobacteria</taxon>
        <taxon>Halobacteriales</taxon>
        <taxon>Haloferacaceae</taxon>
        <taxon>Natronocalculus</taxon>
    </lineage>
</organism>
<keyword evidence="2" id="KW-1185">Reference proteome</keyword>
<name>A0AAE3FWR5_9EURY</name>
<reference evidence="1" key="1">
    <citation type="journal article" date="2022" name="Syst. Appl. Microbiol.">
        <title>Natronocalculus amylovorans gen. nov., sp. nov., and Natranaeroarchaeum aerophilus sp. nov., dominant culturable amylolytic natronoarchaea from hypersaline soda lakes in southwestern Siberia.</title>
        <authorList>
            <person name="Sorokin D.Y."/>
            <person name="Elcheninov A.G."/>
            <person name="Khizhniak T.V."/>
            <person name="Koenen M."/>
            <person name="Bale N.J."/>
            <person name="Damste J.S.S."/>
            <person name="Kublanov I.V."/>
        </authorList>
    </citation>
    <scope>NUCLEOTIDE SEQUENCE</scope>
    <source>
        <strain evidence="1">AArc-St2</strain>
    </source>
</reference>
<dbReference type="Proteomes" id="UP001203207">
    <property type="component" value="Unassembled WGS sequence"/>
</dbReference>
<protein>
    <submittedName>
        <fullName evidence="1">Uncharacterized protein</fullName>
    </submittedName>
</protein>
<gene>
    <name evidence="1" type="ORF">AArcSt2_06850</name>
</gene>
<evidence type="ECO:0000313" key="2">
    <source>
        <dbReference type="Proteomes" id="UP001203207"/>
    </source>
</evidence>
<sequence>MSRSDSHTHTLGVDLRLVPTDTVTESDRVTHIDQLSEQAQETIFSRVCCGSQRTQQLLTETEELHRGDILVFTDYFELR</sequence>
<dbReference type="RefSeq" id="WP_174652132.1">
    <property type="nucleotide sequence ID" value="NZ_JAKRVX010000002.1"/>
</dbReference>
<dbReference type="EMBL" id="JAKRVX010000002">
    <property type="protein sequence ID" value="MCL9816661.1"/>
    <property type="molecule type" value="Genomic_DNA"/>
</dbReference>
<reference evidence="1" key="2">
    <citation type="submission" date="2022-02" db="EMBL/GenBank/DDBJ databases">
        <authorList>
            <person name="Elcheninov A.G."/>
            <person name="Sorokin D.Y."/>
            <person name="Kublanov I.V."/>
        </authorList>
    </citation>
    <scope>NUCLEOTIDE SEQUENCE</scope>
    <source>
        <strain evidence="1">AArc-St2</strain>
    </source>
</reference>
<evidence type="ECO:0000313" key="1">
    <source>
        <dbReference type="EMBL" id="MCL9816661.1"/>
    </source>
</evidence>